<reference evidence="1 2" key="1">
    <citation type="submission" date="2014-04" db="EMBL/GenBank/DDBJ databases">
        <title>Evolutionary Origins and Diversification of the Mycorrhizal Mutualists.</title>
        <authorList>
            <consortium name="DOE Joint Genome Institute"/>
            <consortium name="Mycorrhizal Genomics Consortium"/>
            <person name="Kohler A."/>
            <person name="Kuo A."/>
            <person name="Nagy L.G."/>
            <person name="Floudas D."/>
            <person name="Copeland A."/>
            <person name="Barry K.W."/>
            <person name="Cichocki N."/>
            <person name="Veneault-Fourrey C."/>
            <person name="LaButti K."/>
            <person name="Lindquist E.A."/>
            <person name="Lipzen A."/>
            <person name="Lundell T."/>
            <person name="Morin E."/>
            <person name="Murat C."/>
            <person name="Riley R."/>
            <person name="Ohm R."/>
            <person name="Sun H."/>
            <person name="Tunlid A."/>
            <person name="Henrissat B."/>
            <person name="Grigoriev I.V."/>
            <person name="Hibbett D.S."/>
            <person name="Martin F."/>
        </authorList>
    </citation>
    <scope>NUCLEOTIDE SEQUENCE [LARGE SCALE GENOMIC DNA]</scope>
    <source>
        <strain evidence="1 2">MD-312</strain>
    </source>
</reference>
<accession>A0A0C9WEX6</accession>
<keyword evidence="2" id="KW-1185">Reference proteome</keyword>
<sequence>CVTGLSIRHIGERFQRSNDTIAKYFKKMLVAFSSPGIYAKYVHLPHIDNPTPMKIYNNPKYMPFFKDAIGAIDGTHIACTLSAAERDAARNRK</sequence>
<dbReference type="PANTHER" id="PTHR22930:SF259">
    <property type="entry name" value="OS08G0106900 PROTEIN"/>
    <property type="match status" value="1"/>
</dbReference>
<dbReference type="Proteomes" id="UP000053820">
    <property type="component" value="Unassembled WGS sequence"/>
</dbReference>
<dbReference type="InterPro" id="IPR045249">
    <property type="entry name" value="HARBI1-like"/>
</dbReference>
<organism evidence="1 2">
    <name type="scientific">Hydnomerulius pinastri MD-312</name>
    <dbReference type="NCBI Taxonomy" id="994086"/>
    <lineage>
        <taxon>Eukaryota</taxon>
        <taxon>Fungi</taxon>
        <taxon>Dikarya</taxon>
        <taxon>Basidiomycota</taxon>
        <taxon>Agaricomycotina</taxon>
        <taxon>Agaricomycetes</taxon>
        <taxon>Agaricomycetidae</taxon>
        <taxon>Boletales</taxon>
        <taxon>Boletales incertae sedis</taxon>
        <taxon>Leucogyrophana</taxon>
    </lineage>
</organism>
<dbReference type="HOGENOM" id="CLU_040082_6_1_1"/>
<proteinExistence type="predicted"/>
<dbReference type="PANTHER" id="PTHR22930">
    <property type="match status" value="1"/>
</dbReference>
<feature type="non-terminal residue" evidence="1">
    <location>
        <position position="1"/>
    </location>
</feature>
<name>A0A0C9WEX6_9AGAM</name>
<dbReference type="EMBL" id="KN839849">
    <property type="protein sequence ID" value="KIJ63717.1"/>
    <property type="molecule type" value="Genomic_DNA"/>
</dbReference>
<dbReference type="OrthoDB" id="2649332at2759"/>
<feature type="non-terminal residue" evidence="1">
    <location>
        <position position="93"/>
    </location>
</feature>
<evidence type="ECO:0000313" key="2">
    <source>
        <dbReference type="Proteomes" id="UP000053820"/>
    </source>
</evidence>
<protein>
    <recommendedName>
        <fullName evidence="3">DDE Tnp4 domain-containing protein</fullName>
    </recommendedName>
</protein>
<evidence type="ECO:0008006" key="3">
    <source>
        <dbReference type="Google" id="ProtNLM"/>
    </source>
</evidence>
<dbReference type="AlphaFoldDB" id="A0A0C9WEX6"/>
<gene>
    <name evidence="1" type="ORF">HYDPIDRAFT_46471</name>
</gene>
<evidence type="ECO:0000313" key="1">
    <source>
        <dbReference type="EMBL" id="KIJ63717.1"/>
    </source>
</evidence>